<comment type="caution">
    <text evidence="3">The sequence shown here is derived from an EMBL/GenBank/DDBJ whole genome shotgun (WGS) entry which is preliminary data.</text>
</comment>
<sequence length="562" mass="61474">MEHQQGAAPVAASSASSLPPLPPGWTENKAPTGHTYYYNTHTRESTYKRPAPPPPPPPAPPRAAQPPPHHSLPTYPTHPSQQPFPAAPAPLSHGPQAPAPLLRLSDPRVANAFMAQQNATANPQQHGSGGRNVFGGRGGRGGGRGGGPGGHGGHPRHQPTDKPRSRIAIPGHEPWVLVYTKLGRRFVHNTEKNTSFWRIPEKLMPAILELDKAGIQQKVEAAMSKETKEKGEEKKEEAKTSEASTGAQAPPDDELGSDYEEVEVTDDEDDGGAGGDDHDEEGSRRKQQRTEDVEGGDYDYDMAIGEAGGAAGGGPVEFGEDDIAFQLAAAAAAYDDEDDYDEGGEGGDYEGEGEGGEDTQDHDGAALFRALLDDFQINPFSPWEKLIEEGKVFDDPRYTALPNMKARRDVWEAWSRDAIRARKETKERELAAAAEAEKQKPRDPRAAYLQLLQDHATPKLYWPEFKRKYRKEPALKDSAAPHKEKDKEKLYRDYVARRKLPASARKADLTKLLESLPREVLNSQTSLTSLPIELTGDLRYVAMEPQTRDELVEAFLKSAGPA</sequence>
<dbReference type="InterPro" id="IPR039726">
    <property type="entry name" value="Prp40-like"/>
</dbReference>
<feature type="compositionally biased region" description="Acidic residues" evidence="1">
    <location>
        <begin position="251"/>
        <end position="271"/>
    </location>
</feature>
<feature type="compositionally biased region" description="Acidic residues" evidence="1">
    <location>
        <begin position="334"/>
        <end position="358"/>
    </location>
</feature>
<dbReference type="EMBL" id="CAWUHC010000139">
    <property type="protein sequence ID" value="CAK7235296.1"/>
    <property type="molecule type" value="Genomic_DNA"/>
</dbReference>
<evidence type="ECO:0000256" key="1">
    <source>
        <dbReference type="SAM" id="MobiDB-lite"/>
    </source>
</evidence>
<accession>A0ABP0CW89</accession>
<feature type="compositionally biased region" description="Low complexity" evidence="1">
    <location>
        <begin position="7"/>
        <end position="18"/>
    </location>
</feature>
<gene>
    <name evidence="3" type="ORF">SBRCBS47491_009245</name>
</gene>
<dbReference type="Gene3D" id="1.10.10.440">
    <property type="entry name" value="FF domain"/>
    <property type="match status" value="2"/>
</dbReference>
<dbReference type="InterPro" id="IPR036020">
    <property type="entry name" value="WW_dom_sf"/>
</dbReference>
<dbReference type="PANTHER" id="PTHR11864">
    <property type="entry name" value="PRE-MRNA-PROCESSING PROTEIN PRP40"/>
    <property type="match status" value="1"/>
</dbReference>
<dbReference type="InterPro" id="IPR036517">
    <property type="entry name" value="FF_domain_sf"/>
</dbReference>
<dbReference type="SUPFAM" id="SSF51045">
    <property type="entry name" value="WW domain"/>
    <property type="match status" value="1"/>
</dbReference>
<evidence type="ECO:0000259" key="2">
    <source>
        <dbReference type="PROSITE" id="PS50020"/>
    </source>
</evidence>
<dbReference type="PROSITE" id="PS01159">
    <property type="entry name" value="WW_DOMAIN_1"/>
    <property type="match status" value="1"/>
</dbReference>
<evidence type="ECO:0000313" key="4">
    <source>
        <dbReference type="Proteomes" id="UP001642406"/>
    </source>
</evidence>
<reference evidence="3 4" key="1">
    <citation type="submission" date="2024-01" db="EMBL/GenBank/DDBJ databases">
        <authorList>
            <person name="Allen C."/>
            <person name="Tagirdzhanova G."/>
        </authorList>
    </citation>
    <scope>NUCLEOTIDE SEQUENCE [LARGE SCALE GENOMIC DNA]</scope>
</reference>
<keyword evidence="4" id="KW-1185">Reference proteome</keyword>
<dbReference type="CDD" id="cd00201">
    <property type="entry name" value="WW"/>
    <property type="match status" value="1"/>
</dbReference>
<proteinExistence type="predicted"/>
<dbReference type="InterPro" id="IPR001202">
    <property type="entry name" value="WW_dom"/>
</dbReference>
<feature type="region of interest" description="Disordered" evidence="1">
    <location>
        <begin position="119"/>
        <end position="169"/>
    </location>
</feature>
<name>A0ABP0CW89_9PEZI</name>
<feature type="compositionally biased region" description="Basic and acidic residues" evidence="1">
    <location>
        <begin position="281"/>
        <end position="292"/>
    </location>
</feature>
<feature type="region of interest" description="Disordered" evidence="1">
    <location>
        <begin position="1"/>
        <end position="102"/>
    </location>
</feature>
<feature type="region of interest" description="Disordered" evidence="1">
    <location>
        <begin position="334"/>
        <end position="364"/>
    </location>
</feature>
<feature type="compositionally biased region" description="Pro residues" evidence="1">
    <location>
        <begin position="50"/>
        <end position="70"/>
    </location>
</feature>
<dbReference type="SUPFAM" id="SSF81698">
    <property type="entry name" value="FF domain"/>
    <property type="match status" value="1"/>
</dbReference>
<dbReference type="SMART" id="SM00456">
    <property type="entry name" value="WW"/>
    <property type="match status" value="2"/>
</dbReference>
<dbReference type="InterPro" id="IPR002713">
    <property type="entry name" value="FF_domain"/>
</dbReference>
<feature type="compositionally biased region" description="Gly residues" evidence="1">
    <location>
        <begin position="127"/>
        <end position="152"/>
    </location>
</feature>
<feature type="region of interest" description="Disordered" evidence="1">
    <location>
        <begin position="222"/>
        <end position="317"/>
    </location>
</feature>
<dbReference type="Pfam" id="PF00397">
    <property type="entry name" value="WW"/>
    <property type="match status" value="1"/>
</dbReference>
<dbReference type="Gene3D" id="2.20.70.10">
    <property type="match status" value="2"/>
</dbReference>
<protein>
    <recommendedName>
        <fullName evidence="2">WW domain-containing protein</fullName>
    </recommendedName>
</protein>
<dbReference type="PROSITE" id="PS50020">
    <property type="entry name" value="WW_DOMAIN_2"/>
    <property type="match status" value="1"/>
</dbReference>
<feature type="domain" description="WW" evidence="2">
    <location>
        <begin position="19"/>
        <end position="52"/>
    </location>
</feature>
<feature type="compositionally biased region" description="Gly residues" evidence="1">
    <location>
        <begin position="306"/>
        <end position="316"/>
    </location>
</feature>
<dbReference type="PANTHER" id="PTHR11864:SF23">
    <property type="entry name" value="PRE-MRNA-SPLICING FACTOR DRE4"/>
    <property type="match status" value="1"/>
</dbReference>
<organism evidence="3 4">
    <name type="scientific">Sporothrix bragantina</name>
    <dbReference type="NCBI Taxonomy" id="671064"/>
    <lineage>
        <taxon>Eukaryota</taxon>
        <taxon>Fungi</taxon>
        <taxon>Dikarya</taxon>
        <taxon>Ascomycota</taxon>
        <taxon>Pezizomycotina</taxon>
        <taxon>Sordariomycetes</taxon>
        <taxon>Sordariomycetidae</taxon>
        <taxon>Ophiostomatales</taxon>
        <taxon>Ophiostomataceae</taxon>
        <taxon>Sporothrix</taxon>
    </lineage>
</organism>
<feature type="compositionally biased region" description="Basic and acidic residues" evidence="1">
    <location>
        <begin position="223"/>
        <end position="240"/>
    </location>
</feature>
<evidence type="ECO:0000313" key="3">
    <source>
        <dbReference type="EMBL" id="CAK7235296.1"/>
    </source>
</evidence>
<dbReference type="Proteomes" id="UP001642406">
    <property type="component" value="Unassembled WGS sequence"/>
</dbReference>
<dbReference type="Pfam" id="PF01846">
    <property type="entry name" value="FF"/>
    <property type="match status" value="1"/>
</dbReference>